<organism evidence="1 2">
    <name type="scientific">Candidatus Kuenenbacteria bacterium HGW-Kuenenbacteria-1</name>
    <dbReference type="NCBI Taxonomy" id="2013812"/>
    <lineage>
        <taxon>Bacteria</taxon>
        <taxon>Candidatus Kueneniibacteriota</taxon>
    </lineage>
</organism>
<evidence type="ECO:0000313" key="1">
    <source>
        <dbReference type="EMBL" id="PKL72097.1"/>
    </source>
</evidence>
<dbReference type="Gene3D" id="3.40.50.1000">
    <property type="entry name" value="HAD superfamily/HAD-like"/>
    <property type="match status" value="1"/>
</dbReference>
<name>A0A2N1UMV5_9BACT</name>
<dbReference type="Pfam" id="PF13419">
    <property type="entry name" value="HAD_2"/>
    <property type="match status" value="1"/>
</dbReference>
<protein>
    <recommendedName>
        <fullName evidence="3">HAD family hydrolase</fullName>
    </recommendedName>
</protein>
<accession>A0A2N1UMV5</accession>
<proteinExistence type="predicted"/>
<dbReference type="InterPro" id="IPR023214">
    <property type="entry name" value="HAD_sf"/>
</dbReference>
<comment type="caution">
    <text evidence="1">The sequence shown here is derived from an EMBL/GenBank/DDBJ whole genome shotgun (WGS) entry which is preliminary data.</text>
</comment>
<evidence type="ECO:0008006" key="3">
    <source>
        <dbReference type="Google" id="ProtNLM"/>
    </source>
</evidence>
<dbReference type="AlphaFoldDB" id="A0A2N1UMV5"/>
<dbReference type="Proteomes" id="UP000233414">
    <property type="component" value="Unassembled WGS sequence"/>
</dbReference>
<gene>
    <name evidence="1" type="ORF">CVV26_03010</name>
</gene>
<dbReference type="InterPro" id="IPR041492">
    <property type="entry name" value="HAD_2"/>
</dbReference>
<reference evidence="1 2" key="1">
    <citation type="journal article" date="2017" name="ISME J.">
        <title>Potential for microbial H2 and metal transformations associated with novel bacteria and archaea in deep terrestrial subsurface sediments.</title>
        <authorList>
            <person name="Hernsdorf A.W."/>
            <person name="Amano Y."/>
            <person name="Miyakawa K."/>
            <person name="Ise K."/>
            <person name="Suzuki Y."/>
            <person name="Anantharaman K."/>
            <person name="Probst A."/>
            <person name="Burstein D."/>
            <person name="Thomas B.C."/>
            <person name="Banfield J.F."/>
        </authorList>
    </citation>
    <scope>NUCLEOTIDE SEQUENCE [LARGE SCALE GENOMIC DNA]</scope>
    <source>
        <strain evidence="1">HGW-Kuenenbacteria-1</strain>
    </source>
</reference>
<sequence>MKLFININTFYIFFRTSQPCLEPLLLAIQKLKVKSDECVYIGDQKNDIKATRASGMKIIIYSKNEFNDADACTGLFTNIPELILSLDDQPTNII</sequence>
<evidence type="ECO:0000313" key="2">
    <source>
        <dbReference type="Proteomes" id="UP000233414"/>
    </source>
</evidence>
<dbReference type="EMBL" id="PGYQ01000017">
    <property type="protein sequence ID" value="PKL72097.1"/>
    <property type="molecule type" value="Genomic_DNA"/>
</dbReference>
<dbReference type="SUPFAM" id="SSF56784">
    <property type="entry name" value="HAD-like"/>
    <property type="match status" value="1"/>
</dbReference>
<dbReference type="InterPro" id="IPR036412">
    <property type="entry name" value="HAD-like_sf"/>
</dbReference>